<proteinExistence type="predicted"/>
<organism evidence="2 3">
    <name type="scientific">Enterococcus entomosocium</name>
    <dbReference type="NCBI Taxonomy" id="3034352"/>
    <lineage>
        <taxon>Bacteria</taxon>
        <taxon>Bacillati</taxon>
        <taxon>Bacillota</taxon>
        <taxon>Bacilli</taxon>
        <taxon>Lactobacillales</taxon>
        <taxon>Enterococcaceae</taxon>
        <taxon>Enterococcus</taxon>
    </lineage>
</organism>
<feature type="non-terminal residue" evidence="2">
    <location>
        <position position="45"/>
    </location>
</feature>
<dbReference type="Proteomes" id="UP001554047">
    <property type="component" value="Unassembled WGS sequence"/>
</dbReference>
<dbReference type="EMBL" id="JBFDTB010000043">
    <property type="protein sequence ID" value="MEW3467752.1"/>
    <property type="molecule type" value="Genomic_DNA"/>
</dbReference>
<sequence>MQGFMDRLADVLGKFANRINNLRYIMVIKNAFAALIPVIITGAFG</sequence>
<reference evidence="2 3" key="1">
    <citation type="submission" date="2024-05" db="EMBL/GenBank/DDBJ databases">
        <title>Human gut microbiome strain richness.</title>
        <authorList>
            <person name="Chen-Liaw A."/>
        </authorList>
    </citation>
    <scope>NUCLEOTIDE SEQUENCE [LARGE SCALE GENOMIC DNA]</scope>
    <source>
        <strain evidence="2 3">J1100102st1_G3_J1100102_180507</strain>
    </source>
</reference>
<evidence type="ECO:0000313" key="3">
    <source>
        <dbReference type="Proteomes" id="UP001554047"/>
    </source>
</evidence>
<keyword evidence="2" id="KW-0762">Sugar transport</keyword>
<accession>A0ABV3MH43</accession>
<feature type="transmembrane region" description="Helical" evidence="1">
    <location>
        <begin position="21"/>
        <end position="44"/>
    </location>
</feature>
<keyword evidence="2" id="KW-0813">Transport</keyword>
<comment type="caution">
    <text evidence="2">The sequence shown here is derived from an EMBL/GenBank/DDBJ whole genome shotgun (WGS) entry which is preliminary data.</text>
</comment>
<keyword evidence="1" id="KW-1133">Transmembrane helix</keyword>
<keyword evidence="1" id="KW-0472">Membrane</keyword>
<keyword evidence="1" id="KW-0812">Transmembrane</keyword>
<gene>
    <name evidence="2" type="ORF">AB1I55_16780</name>
</gene>
<protein>
    <submittedName>
        <fullName evidence="2">PTS sugar transporter subunit IIC</fullName>
    </submittedName>
</protein>
<keyword evidence="3" id="KW-1185">Reference proteome</keyword>
<evidence type="ECO:0000313" key="2">
    <source>
        <dbReference type="EMBL" id="MEW3467752.1"/>
    </source>
</evidence>
<name>A0ABV3MH43_9ENTE</name>
<evidence type="ECO:0000256" key="1">
    <source>
        <dbReference type="SAM" id="Phobius"/>
    </source>
</evidence>